<feature type="region of interest" description="Disordered" evidence="1">
    <location>
        <begin position="239"/>
        <end position="330"/>
    </location>
</feature>
<evidence type="ECO:0000256" key="2">
    <source>
        <dbReference type="SAM" id="Phobius"/>
    </source>
</evidence>
<keyword evidence="2" id="KW-0812">Transmembrane</keyword>
<dbReference type="EMBL" id="CP036262">
    <property type="protein sequence ID" value="QDS93072.1"/>
    <property type="molecule type" value="Genomic_DNA"/>
</dbReference>
<feature type="region of interest" description="Disordered" evidence="1">
    <location>
        <begin position="344"/>
        <end position="377"/>
    </location>
</feature>
<dbReference type="RefSeq" id="WP_145351221.1">
    <property type="nucleotide sequence ID" value="NZ_CP036262.1"/>
</dbReference>
<keyword evidence="2" id="KW-0472">Membrane</keyword>
<feature type="transmembrane region" description="Helical" evidence="2">
    <location>
        <begin position="210"/>
        <end position="227"/>
    </location>
</feature>
<feature type="compositionally biased region" description="Low complexity" evidence="1">
    <location>
        <begin position="300"/>
        <end position="311"/>
    </location>
</feature>
<proteinExistence type="predicted"/>
<protein>
    <submittedName>
        <fullName evidence="3">Uncharacterized protein</fullName>
    </submittedName>
</protein>
<evidence type="ECO:0000313" key="3">
    <source>
        <dbReference type="EMBL" id="QDS93072.1"/>
    </source>
</evidence>
<evidence type="ECO:0000256" key="1">
    <source>
        <dbReference type="SAM" id="MobiDB-lite"/>
    </source>
</evidence>
<organism evidence="3 4">
    <name type="scientific">Roseimaritima multifibrata</name>
    <dbReference type="NCBI Taxonomy" id="1930274"/>
    <lineage>
        <taxon>Bacteria</taxon>
        <taxon>Pseudomonadati</taxon>
        <taxon>Planctomycetota</taxon>
        <taxon>Planctomycetia</taxon>
        <taxon>Pirellulales</taxon>
        <taxon>Pirellulaceae</taxon>
        <taxon>Roseimaritima</taxon>
    </lineage>
</organism>
<dbReference type="AlphaFoldDB" id="A0A517MDV5"/>
<gene>
    <name evidence="3" type="ORF">FF011L_18270</name>
</gene>
<reference evidence="3 4" key="1">
    <citation type="submission" date="2019-02" db="EMBL/GenBank/DDBJ databases">
        <title>Deep-cultivation of Planctomycetes and their phenomic and genomic characterization uncovers novel biology.</title>
        <authorList>
            <person name="Wiegand S."/>
            <person name="Jogler M."/>
            <person name="Boedeker C."/>
            <person name="Pinto D."/>
            <person name="Vollmers J."/>
            <person name="Rivas-Marin E."/>
            <person name="Kohn T."/>
            <person name="Peeters S.H."/>
            <person name="Heuer A."/>
            <person name="Rast P."/>
            <person name="Oberbeckmann S."/>
            <person name="Bunk B."/>
            <person name="Jeske O."/>
            <person name="Meyerdierks A."/>
            <person name="Storesund J.E."/>
            <person name="Kallscheuer N."/>
            <person name="Luecker S."/>
            <person name="Lage O.M."/>
            <person name="Pohl T."/>
            <person name="Merkel B.J."/>
            <person name="Hornburger P."/>
            <person name="Mueller R.-W."/>
            <person name="Bruemmer F."/>
            <person name="Labrenz M."/>
            <person name="Spormann A.M."/>
            <person name="Op den Camp H."/>
            <person name="Overmann J."/>
            <person name="Amann R."/>
            <person name="Jetten M.S.M."/>
            <person name="Mascher T."/>
            <person name="Medema M.H."/>
            <person name="Devos D.P."/>
            <person name="Kaster A.-K."/>
            <person name="Ovreas L."/>
            <person name="Rohde M."/>
            <person name="Galperin M.Y."/>
            <person name="Jogler C."/>
        </authorList>
    </citation>
    <scope>NUCLEOTIDE SEQUENCE [LARGE SCALE GENOMIC DNA]</scope>
    <source>
        <strain evidence="3 4">FF011L</strain>
    </source>
</reference>
<dbReference type="KEGG" id="rml:FF011L_18270"/>
<sequence>MRLTLRTLLALRNRTLRPEDEQVLQAKVQASSYAQQLLELIQSVLSNPRLSALSPTATGPTDDPNIMAEYIDSTLPPEQAAEVDRTCLESPLHMAEAAGAHEVLTLVLKEPAHFSPQLRDRIYRIGQGAQVTQEGAVENVSPHPAVTPVSAADSGAFMAATRLKEEEQGTPLGDSLRDERIAKAAIAGSREWNAADASEIFGDRIRATRVVPWLVALALIAVFLFAMKQAFSPLLPNSGKQVAEGSGKDAVPLLPGTEPDELETEQPDPAKEPDTPSSDAVAVTPDKVSDEPAVGDPDKTAAAVPVITPPAMETTEQSPPPPAETVAPPKPADAVVAAVPADRDGKMEENPGDDSVQPPPAKPPAEGAEVPPQPVGVATTASDLGLLLSLLPGGNKWSGLAPESPVADRTLVFSPPTFRSQLTVPEKYDLVLMGGTRSRLHAGEQTTEIELETGKLLVTALQADLSVPFQTGTQQWELELVPESGSAAVEASIFRSPGADPRIQENLLEVVNVYAVTGPLKVRLNGADEVTLETGQRWQKIGEGAGKVDTLETPPAWIATPAPDTIAESARQNLLQLLAANQDLELGLREATRFRKAEVAALAAETLCAMGKCDIYFGADGILNEGNQKNFFQDHVAALKQRMDLNSAAAKALQKDAETMDAAAAQTLFRLLWDYSPEQLEAKADEELVAMLDSPQMPVRILASESLRRITGTNLFFKPEQENPARRKTDIKKWETRLRRGDIRWEAVPIAGQ</sequence>
<name>A0A517MDV5_9BACT</name>
<keyword evidence="2" id="KW-1133">Transmembrane helix</keyword>
<dbReference type="OrthoDB" id="272719at2"/>
<dbReference type="Proteomes" id="UP000320672">
    <property type="component" value="Chromosome"/>
</dbReference>
<feature type="compositionally biased region" description="Pro residues" evidence="1">
    <location>
        <begin position="318"/>
        <end position="330"/>
    </location>
</feature>
<evidence type="ECO:0000313" key="4">
    <source>
        <dbReference type="Proteomes" id="UP000320672"/>
    </source>
</evidence>
<keyword evidence="4" id="KW-1185">Reference proteome</keyword>
<accession>A0A517MDV5</accession>